<dbReference type="Proteomes" id="UP001595799">
    <property type="component" value="Unassembled WGS sequence"/>
</dbReference>
<feature type="transmembrane region" description="Helical" evidence="9">
    <location>
        <begin position="95"/>
        <end position="112"/>
    </location>
</feature>
<accession>A0ABV8UIG9</accession>
<dbReference type="GO" id="GO:0004190">
    <property type="term" value="F:aspartic-type endopeptidase activity"/>
    <property type="evidence" value="ECO:0007669"/>
    <property type="project" value="UniProtKB-EC"/>
</dbReference>
<comment type="catalytic activity">
    <reaction evidence="9">
        <text>Release of signal peptides from bacterial membrane prolipoproteins. Hydrolyzes -Xaa-Yaa-Zaa-|-(S,diacylglyceryl)Cys-, in which Xaa is hydrophobic (preferably Leu), and Yaa (Ala or Ser) and Zaa (Gly or Ala) have small, neutral side chains.</text>
        <dbReference type="EC" id="3.4.23.36"/>
    </reaction>
</comment>
<dbReference type="Pfam" id="PF01252">
    <property type="entry name" value="Peptidase_A8"/>
    <property type="match status" value="1"/>
</dbReference>
<comment type="function">
    <text evidence="9">This protein specifically catalyzes the removal of signal peptides from prolipoproteins.</text>
</comment>
<keyword evidence="12" id="KW-1185">Reference proteome</keyword>
<feature type="transmembrane region" description="Helical" evidence="9">
    <location>
        <begin position="132"/>
        <end position="152"/>
    </location>
</feature>
<proteinExistence type="inferred from homology"/>
<keyword evidence="2 9" id="KW-1003">Cell membrane</keyword>
<dbReference type="NCBIfam" id="TIGR00077">
    <property type="entry name" value="lspA"/>
    <property type="match status" value="1"/>
</dbReference>
<evidence type="ECO:0000256" key="9">
    <source>
        <dbReference type="HAMAP-Rule" id="MF_00161"/>
    </source>
</evidence>
<evidence type="ECO:0000256" key="3">
    <source>
        <dbReference type="ARBA" id="ARBA00022670"/>
    </source>
</evidence>
<evidence type="ECO:0000256" key="1">
    <source>
        <dbReference type="ARBA" id="ARBA00006139"/>
    </source>
</evidence>
<evidence type="ECO:0000256" key="5">
    <source>
        <dbReference type="ARBA" id="ARBA00022750"/>
    </source>
</evidence>
<evidence type="ECO:0000256" key="6">
    <source>
        <dbReference type="ARBA" id="ARBA00022801"/>
    </source>
</evidence>
<evidence type="ECO:0000313" key="12">
    <source>
        <dbReference type="Proteomes" id="UP001595799"/>
    </source>
</evidence>
<comment type="caution">
    <text evidence="11">The sequence shown here is derived from an EMBL/GenBank/DDBJ whole genome shotgun (WGS) entry which is preliminary data.</text>
</comment>
<evidence type="ECO:0000313" key="11">
    <source>
        <dbReference type="EMBL" id="MFC4350700.1"/>
    </source>
</evidence>
<dbReference type="PANTHER" id="PTHR33695:SF1">
    <property type="entry name" value="LIPOPROTEIN SIGNAL PEPTIDASE"/>
    <property type="match status" value="1"/>
</dbReference>
<keyword evidence="8 9" id="KW-0472">Membrane</keyword>
<dbReference type="EMBL" id="JBHSCW010000002">
    <property type="protein sequence ID" value="MFC4350700.1"/>
    <property type="molecule type" value="Genomic_DNA"/>
</dbReference>
<reference evidence="12" key="1">
    <citation type="journal article" date="2019" name="Int. J. Syst. Evol. Microbiol.">
        <title>The Global Catalogue of Microorganisms (GCM) 10K type strain sequencing project: providing services to taxonomists for standard genome sequencing and annotation.</title>
        <authorList>
            <consortium name="The Broad Institute Genomics Platform"/>
            <consortium name="The Broad Institute Genome Sequencing Center for Infectious Disease"/>
            <person name="Wu L."/>
            <person name="Ma J."/>
        </authorList>
    </citation>
    <scope>NUCLEOTIDE SEQUENCE [LARGE SCALE GENOMIC DNA]</scope>
    <source>
        <strain evidence="12">CECT 8472</strain>
    </source>
</reference>
<protein>
    <recommendedName>
        <fullName evidence="9">Lipoprotein signal peptidase</fullName>
        <ecNumber evidence="9">3.4.23.36</ecNumber>
    </recommendedName>
    <alternativeName>
        <fullName evidence="9">Prolipoprotein signal peptidase</fullName>
    </alternativeName>
    <alternativeName>
        <fullName evidence="9">Signal peptidase II</fullName>
        <shortName evidence="9">SPase II</shortName>
    </alternativeName>
</protein>
<evidence type="ECO:0000256" key="8">
    <source>
        <dbReference type="ARBA" id="ARBA00023136"/>
    </source>
</evidence>
<feature type="active site" evidence="9">
    <location>
        <position position="140"/>
    </location>
</feature>
<gene>
    <name evidence="9 11" type="primary">lspA</name>
    <name evidence="11" type="ORF">ACFOW6_03985</name>
</gene>
<keyword evidence="3 9" id="KW-0645">Protease</keyword>
<feature type="active site" evidence="9">
    <location>
        <position position="122"/>
    </location>
</feature>
<evidence type="ECO:0000256" key="4">
    <source>
        <dbReference type="ARBA" id="ARBA00022692"/>
    </source>
</evidence>
<dbReference type="PRINTS" id="PR00781">
    <property type="entry name" value="LIPOSIGPTASE"/>
</dbReference>
<comment type="similarity">
    <text evidence="1 9 10">Belongs to the peptidase A8 family.</text>
</comment>
<comment type="subcellular location">
    <subcellularLocation>
        <location evidence="9">Cell membrane</location>
        <topology evidence="9">Multi-pass membrane protein</topology>
    </subcellularLocation>
</comment>
<feature type="transmembrane region" description="Helical" evidence="9">
    <location>
        <begin position="68"/>
        <end position="88"/>
    </location>
</feature>
<organism evidence="11 12">
    <name type="scientific">Fodinicurvata halophila</name>
    <dbReference type="NCBI Taxonomy" id="1419723"/>
    <lineage>
        <taxon>Bacteria</taxon>
        <taxon>Pseudomonadati</taxon>
        <taxon>Pseudomonadota</taxon>
        <taxon>Alphaproteobacteria</taxon>
        <taxon>Rhodospirillales</taxon>
        <taxon>Rhodovibrionaceae</taxon>
        <taxon>Fodinicurvata</taxon>
    </lineage>
</organism>
<name>A0ABV8UIG9_9PROT</name>
<comment type="pathway">
    <text evidence="9">Protein modification; lipoprotein biosynthesis (signal peptide cleavage).</text>
</comment>
<feature type="transmembrane region" description="Helical" evidence="9">
    <location>
        <begin position="12"/>
        <end position="30"/>
    </location>
</feature>
<sequence>MTLHTRAALGRALGLAAVVMVLDQASKWYILLGVMQPPRSIEVTSFFNLVLTYNRGVSFGLLAGGNPWQPYLLAALSTVIVIALLYWLRQQTSALTVLAVGLVSGGAAGNVIDRFLHPGVVDFLDFHYAGWHWPAFNLADSAIVAGVALLLWDGLFGAQDGVKD</sequence>
<dbReference type="EC" id="3.4.23.36" evidence="9"/>
<keyword evidence="5 9" id="KW-0064">Aspartyl protease</keyword>
<evidence type="ECO:0000256" key="2">
    <source>
        <dbReference type="ARBA" id="ARBA00022475"/>
    </source>
</evidence>
<evidence type="ECO:0000256" key="7">
    <source>
        <dbReference type="ARBA" id="ARBA00022989"/>
    </source>
</evidence>
<dbReference type="HAMAP" id="MF_00161">
    <property type="entry name" value="LspA"/>
    <property type="match status" value="1"/>
</dbReference>
<keyword evidence="4 9" id="KW-0812">Transmembrane</keyword>
<keyword evidence="6 9" id="KW-0378">Hydrolase</keyword>
<dbReference type="PANTHER" id="PTHR33695">
    <property type="entry name" value="LIPOPROTEIN SIGNAL PEPTIDASE"/>
    <property type="match status" value="1"/>
</dbReference>
<dbReference type="RefSeq" id="WP_382421045.1">
    <property type="nucleotide sequence ID" value="NZ_JBHSCW010000002.1"/>
</dbReference>
<evidence type="ECO:0000256" key="10">
    <source>
        <dbReference type="RuleBase" id="RU004181"/>
    </source>
</evidence>
<dbReference type="InterPro" id="IPR001872">
    <property type="entry name" value="Peptidase_A8"/>
</dbReference>
<keyword evidence="7 9" id="KW-1133">Transmembrane helix</keyword>